<reference evidence="1 2" key="1">
    <citation type="submission" date="2020-08" db="EMBL/GenBank/DDBJ databases">
        <authorList>
            <person name="Liu C."/>
            <person name="Sun Q."/>
        </authorList>
    </citation>
    <scope>NUCLEOTIDE SEQUENCE [LARGE SCALE GENOMIC DNA]</scope>
    <source>
        <strain evidence="1 2">NSJ-38</strain>
    </source>
</reference>
<dbReference type="EMBL" id="CP060634">
    <property type="protein sequence ID" value="QNM06586.1"/>
    <property type="molecule type" value="Genomic_DNA"/>
</dbReference>
<dbReference type="Gene3D" id="3.40.50.620">
    <property type="entry name" value="HUPs"/>
    <property type="match status" value="1"/>
</dbReference>
<dbReference type="InterPro" id="IPR014729">
    <property type="entry name" value="Rossmann-like_a/b/a_fold"/>
</dbReference>
<proteinExistence type="predicted"/>
<gene>
    <name evidence="1" type="ORF">H9Q78_05490</name>
</gene>
<name>A0A7G9G704_9FIRM</name>
<dbReference type="AlphaFoldDB" id="A0A7G9G704"/>
<protein>
    <recommendedName>
        <fullName evidence="3">Phosphoadenosine phosphosulfate reductase family protein</fullName>
    </recommendedName>
</protein>
<dbReference type="SUPFAM" id="SSF52402">
    <property type="entry name" value="Adenine nucleotide alpha hydrolases-like"/>
    <property type="match status" value="1"/>
</dbReference>
<evidence type="ECO:0000313" key="1">
    <source>
        <dbReference type="EMBL" id="QNM06586.1"/>
    </source>
</evidence>
<evidence type="ECO:0000313" key="2">
    <source>
        <dbReference type="Proteomes" id="UP000515823"/>
    </source>
</evidence>
<accession>A0A7G9G704</accession>
<organism evidence="1 2">
    <name type="scientific">Qiania dongpingensis</name>
    <dbReference type="NCBI Taxonomy" id="2763669"/>
    <lineage>
        <taxon>Bacteria</taxon>
        <taxon>Bacillati</taxon>
        <taxon>Bacillota</taxon>
        <taxon>Clostridia</taxon>
        <taxon>Lachnospirales</taxon>
        <taxon>Lachnospiraceae</taxon>
        <taxon>Qiania</taxon>
    </lineage>
</organism>
<keyword evidence="2" id="KW-1185">Reference proteome</keyword>
<evidence type="ECO:0008006" key="3">
    <source>
        <dbReference type="Google" id="ProtNLM"/>
    </source>
</evidence>
<dbReference type="Proteomes" id="UP000515823">
    <property type="component" value="Chromosome"/>
</dbReference>
<dbReference type="KEGG" id="qdo:H9Q78_05490"/>
<sequence length="317" mass="36828">MLDLVERTRIMFGLPEIKYCFFNTGLEMEATKRHVKEVADKYGVEITEYRPKKNIVQSTREHGIPFMSKIVSAAMETVQKKGLPFSIREEYDNAEDKAKIRQELRERYPKSEQGINFLCCCNRDGEPRPNIQLVIDSSKYLYEFMKENPCDFKISAKCCDYCKKQVAHKVQKDYEMIITGERRDEGGMRSVPKSEDANGTMCFSETSSGQFRLKPLYYVSDADKAWYKERYGIRYSDAYEVYGLKRTGCCGCSISSKAVEDLEKIRPYEPNVVKAAWNIFGDSYRYRQKYNDFRRMKQAEAKKGGQMSIEDIPGVMP</sequence>